<dbReference type="Pfam" id="PF02990">
    <property type="entry name" value="EMP70"/>
    <property type="match status" value="1"/>
</dbReference>
<keyword evidence="8" id="KW-0472">Membrane</keyword>
<sequence length="350" mass="39767">MVFCPHACLTPTPNLWRTGSPSRGAFASVGASELAPSPRRKRTKRLDGSLAPKASRAHFSRGGTMTSLGRVAALCVALCLCWSATIQAFYLPGVAPQDYERDDLVNIKVNKLSSVKTQLPYEYYHLPFCKPDKIVNSAENLGEVLRGDRIENSMYQIEMRMDEHCKFLCSVAIETKKTAQKFEKYIKNGYRVNMILDNLPVAMVRYKTDNTRTVKTYERGNPIGFVDKFVEGKKKDEVGGKSKGKSSVFINNHLRFTILYHRDAETDLSRIVGFEVEPFSVDHNYDDPLDPMHPKLNTCNPSEGTYVTHDMEPMRVFRGANVVFTYDVIFKPSTIKWASRWDTYLLMMDD</sequence>
<evidence type="ECO:0000256" key="9">
    <source>
        <dbReference type="RuleBase" id="RU363079"/>
    </source>
</evidence>
<gene>
    <name evidence="10" type="ORF">HKI87_05g36170</name>
</gene>
<keyword evidence="7" id="KW-1133">Transmembrane helix</keyword>
<accession>A0AAX4P7T3</accession>
<dbReference type="AlphaFoldDB" id="A0AAX4P7T3"/>
<evidence type="ECO:0000313" key="10">
    <source>
        <dbReference type="EMBL" id="WZN62081.1"/>
    </source>
</evidence>
<comment type="similarity">
    <text evidence="3 9">Belongs to the nonaspanin (TM9SF) (TC 9.A.2) family.</text>
</comment>
<dbReference type="EMBL" id="CP151505">
    <property type="protein sequence ID" value="WZN62081.1"/>
    <property type="molecule type" value="Genomic_DNA"/>
</dbReference>
<dbReference type="PANTHER" id="PTHR10766">
    <property type="entry name" value="TRANSMEMBRANE 9 SUPERFAMILY PROTEIN"/>
    <property type="match status" value="1"/>
</dbReference>
<evidence type="ECO:0000313" key="11">
    <source>
        <dbReference type="Proteomes" id="UP001472866"/>
    </source>
</evidence>
<name>A0AAX4P7T3_9CHLO</name>
<evidence type="ECO:0000256" key="7">
    <source>
        <dbReference type="ARBA" id="ARBA00022989"/>
    </source>
</evidence>
<evidence type="ECO:0000256" key="3">
    <source>
        <dbReference type="ARBA" id="ARBA00005227"/>
    </source>
</evidence>
<dbReference type="InterPro" id="IPR004240">
    <property type="entry name" value="EMP70"/>
</dbReference>
<keyword evidence="5" id="KW-0732">Signal</keyword>
<evidence type="ECO:0000256" key="6">
    <source>
        <dbReference type="ARBA" id="ARBA00022753"/>
    </source>
</evidence>
<evidence type="ECO:0000256" key="4">
    <source>
        <dbReference type="ARBA" id="ARBA00022692"/>
    </source>
</evidence>
<dbReference type="PANTHER" id="PTHR10766:SF111">
    <property type="entry name" value="TRANSMEMBRANE 9 SUPERFAMILY MEMBER 2"/>
    <property type="match status" value="1"/>
</dbReference>
<comment type="subcellular location">
    <subcellularLocation>
        <location evidence="1">Endosome membrane</location>
        <topology evidence="1">Multi-pass membrane protein</topology>
    </subcellularLocation>
    <subcellularLocation>
        <location evidence="2">Golgi apparatus membrane</location>
        <topology evidence="2">Multi-pass membrane protein</topology>
    </subcellularLocation>
</comment>
<evidence type="ECO:0000256" key="5">
    <source>
        <dbReference type="ARBA" id="ARBA00022729"/>
    </source>
</evidence>
<evidence type="ECO:0000256" key="1">
    <source>
        <dbReference type="ARBA" id="ARBA00004337"/>
    </source>
</evidence>
<evidence type="ECO:0000256" key="8">
    <source>
        <dbReference type="ARBA" id="ARBA00023136"/>
    </source>
</evidence>
<dbReference type="Proteomes" id="UP001472866">
    <property type="component" value="Chromosome 05"/>
</dbReference>
<dbReference type="GO" id="GO:0010008">
    <property type="term" value="C:endosome membrane"/>
    <property type="evidence" value="ECO:0007669"/>
    <property type="project" value="UniProtKB-SubCell"/>
</dbReference>
<proteinExistence type="inferred from homology"/>
<protein>
    <recommendedName>
        <fullName evidence="9">Transmembrane 9 superfamily member</fullName>
    </recommendedName>
</protein>
<evidence type="ECO:0000256" key="2">
    <source>
        <dbReference type="ARBA" id="ARBA00004653"/>
    </source>
</evidence>
<keyword evidence="4" id="KW-0812">Transmembrane</keyword>
<reference evidence="10 11" key="1">
    <citation type="submission" date="2024-03" db="EMBL/GenBank/DDBJ databases">
        <title>Complete genome sequence of the green alga Chloropicon roscoffensis RCC1871.</title>
        <authorList>
            <person name="Lemieux C."/>
            <person name="Pombert J.-F."/>
            <person name="Otis C."/>
            <person name="Turmel M."/>
        </authorList>
    </citation>
    <scope>NUCLEOTIDE SEQUENCE [LARGE SCALE GENOMIC DNA]</scope>
    <source>
        <strain evidence="10 11">RCC1871</strain>
    </source>
</reference>
<keyword evidence="11" id="KW-1185">Reference proteome</keyword>
<dbReference type="GO" id="GO:0072657">
    <property type="term" value="P:protein localization to membrane"/>
    <property type="evidence" value="ECO:0007669"/>
    <property type="project" value="TreeGrafter"/>
</dbReference>
<organism evidence="10 11">
    <name type="scientific">Chloropicon roscoffensis</name>
    <dbReference type="NCBI Taxonomy" id="1461544"/>
    <lineage>
        <taxon>Eukaryota</taxon>
        <taxon>Viridiplantae</taxon>
        <taxon>Chlorophyta</taxon>
        <taxon>Chloropicophyceae</taxon>
        <taxon>Chloropicales</taxon>
        <taxon>Chloropicaceae</taxon>
        <taxon>Chloropicon</taxon>
    </lineage>
</organism>
<keyword evidence="6" id="KW-0967">Endosome</keyword>
<dbReference type="GO" id="GO:0000139">
    <property type="term" value="C:Golgi membrane"/>
    <property type="evidence" value="ECO:0007669"/>
    <property type="project" value="UniProtKB-SubCell"/>
</dbReference>